<dbReference type="PRINTS" id="PR00160">
    <property type="entry name" value="GLUTAREDOXIN"/>
</dbReference>
<dbReference type="InterPro" id="IPR002109">
    <property type="entry name" value="Glutaredoxin"/>
</dbReference>
<dbReference type="GO" id="GO:0015038">
    <property type="term" value="F:glutathione disulfide oxidoreductase activity"/>
    <property type="evidence" value="ECO:0007669"/>
    <property type="project" value="TreeGrafter"/>
</dbReference>
<feature type="domain" description="Glutaredoxin" evidence="5">
    <location>
        <begin position="62"/>
        <end position="126"/>
    </location>
</feature>
<dbReference type="Proteomes" id="UP000016930">
    <property type="component" value="Unassembled WGS sequence"/>
</dbReference>
<dbReference type="InterPro" id="IPR036249">
    <property type="entry name" value="Thioredoxin-like_sf"/>
</dbReference>
<dbReference type="STRING" id="914234.M2RCK3"/>
<evidence type="ECO:0000313" key="6">
    <source>
        <dbReference type="EMBL" id="EMD42180.1"/>
    </source>
</evidence>
<dbReference type="Pfam" id="PF00462">
    <property type="entry name" value="Glutaredoxin"/>
    <property type="match status" value="1"/>
</dbReference>
<protein>
    <recommendedName>
        <fullName evidence="5">Glutaredoxin domain-containing protein</fullName>
    </recommendedName>
</protein>
<reference evidence="6 7" key="1">
    <citation type="journal article" date="2012" name="Proc. Natl. Acad. Sci. U.S.A.">
        <title>Comparative genomics of Ceriporiopsis subvermispora and Phanerochaete chrysosporium provide insight into selective ligninolysis.</title>
        <authorList>
            <person name="Fernandez-Fueyo E."/>
            <person name="Ruiz-Duenas F.J."/>
            <person name="Ferreira P."/>
            <person name="Floudas D."/>
            <person name="Hibbett D.S."/>
            <person name="Canessa P."/>
            <person name="Larrondo L.F."/>
            <person name="James T.Y."/>
            <person name="Seelenfreund D."/>
            <person name="Lobos S."/>
            <person name="Polanco R."/>
            <person name="Tello M."/>
            <person name="Honda Y."/>
            <person name="Watanabe T."/>
            <person name="Watanabe T."/>
            <person name="Ryu J.S."/>
            <person name="Kubicek C.P."/>
            <person name="Schmoll M."/>
            <person name="Gaskell J."/>
            <person name="Hammel K.E."/>
            <person name="St John F.J."/>
            <person name="Vanden Wymelenberg A."/>
            <person name="Sabat G."/>
            <person name="Splinter BonDurant S."/>
            <person name="Syed K."/>
            <person name="Yadav J.S."/>
            <person name="Doddapaneni H."/>
            <person name="Subramanian V."/>
            <person name="Lavin J.L."/>
            <person name="Oguiza J.A."/>
            <person name="Perez G."/>
            <person name="Pisabarro A.G."/>
            <person name="Ramirez L."/>
            <person name="Santoyo F."/>
            <person name="Master E."/>
            <person name="Coutinho P.M."/>
            <person name="Henrissat B."/>
            <person name="Lombard V."/>
            <person name="Magnuson J.K."/>
            <person name="Kuees U."/>
            <person name="Hori C."/>
            <person name="Igarashi K."/>
            <person name="Samejima M."/>
            <person name="Held B.W."/>
            <person name="Barry K.W."/>
            <person name="LaButti K.M."/>
            <person name="Lapidus A."/>
            <person name="Lindquist E.A."/>
            <person name="Lucas S.M."/>
            <person name="Riley R."/>
            <person name="Salamov A.A."/>
            <person name="Hoffmeister D."/>
            <person name="Schwenk D."/>
            <person name="Hadar Y."/>
            <person name="Yarden O."/>
            <person name="de Vries R.P."/>
            <person name="Wiebenga A."/>
            <person name="Stenlid J."/>
            <person name="Eastwood D."/>
            <person name="Grigoriev I.V."/>
            <person name="Berka R.M."/>
            <person name="Blanchette R.A."/>
            <person name="Kersten P."/>
            <person name="Martinez A.T."/>
            <person name="Vicuna R."/>
            <person name="Cullen D."/>
        </authorList>
    </citation>
    <scope>NUCLEOTIDE SEQUENCE [LARGE SCALE GENOMIC DNA]</scope>
    <source>
        <strain evidence="6 7">B</strain>
    </source>
</reference>
<accession>M2RCK3</accession>
<dbReference type="PANTHER" id="PTHR45694:SF18">
    <property type="entry name" value="GLUTAREDOXIN-1-RELATED"/>
    <property type="match status" value="1"/>
</dbReference>
<keyword evidence="3" id="KW-1015">Disulfide bond</keyword>
<dbReference type="OrthoDB" id="418495at2759"/>
<keyword evidence="4" id="KW-0676">Redox-active center</keyword>
<dbReference type="GO" id="GO:0005737">
    <property type="term" value="C:cytoplasm"/>
    <property type="evidence" value="ECO:0007669"/>
    <property type="project" value="TreeGrafter"/>
</dbReference>
<proteinExistence type="predicted"/>
<dbReference type="NCBIfam" id="TIGR02180">
    <property type="entry name" value="GRX_euk"/>
    <property type="match status" value="1"/>
</dbReference>
<dbReference type="PANTHER" id="PTHR45694">
    <property type="entry name" value="GLUTAREDOXIN 2"/>
    <property type="match status" value="1"/>
</dbReference>
<name>M2RCK3_CERS8</name>
<dbReference type="Gene3D" id="3.40.30.10">
    <property type="entry name" value="Glutaredoxin"/>
    <property type="match status" value="1"/>
</dbReference>
<dbReference type="InterPro" id="IPR014025">
    <property type="entry name" value="Glutaredoxin_subgr"/>
</dbReference>
<dbReference type="HOGENOM" id="CLU_026126_7_2_1"/>
<dbReference type="CDD" id="cd03419">
    <property type="entry name" value="GRX_GRXh_1_2_like"/>
    <property type="match status" value="1"/>
</dbReference>
<dbReference type="GO" id="GO:0034599">
    <property type="term" value="P:cellular response to oxidative stress"/>
    <property type="evidence" value="ECO:0007669"/>
    <property type="project" value="TreeGrafter"/>
</dbReference>
<dbReference type="InterPro" id="IPR011767">
    <property type="entry name" value="GLR_AS"/>
</dbReference>
<evidence type="ECO:0000256" key="1">
    <source>
        <dbReference type="ARBA" id="ARBA00022448"/>
    </source>
</evidence>
<keyword evidence="7" id="KW-1185">Reference proteome</keyword>
<organism evidence="6 7">
    <name type="scientific">Ceriporiopsis subvermispora (strain B)</name>
    <name type="common">White-rot fungus</name>
    <name type="synonym">Gelatoporia subvermispora</name>
    <dbReference type="NCBI Taxonomy" id="914234"/>
    <lineage>
        <taxon>Eukaryota</taxon>
        <taxon>Fungi</taxon>
        <taxon>Dikarya</taxon>
        <taxon>Basidiomycota</taxon>
        <taxon>Agaricomycotina</taxon>
        <taxon>Agaricomycetes</taxon>
        <taxon>Polyporales</taxon>
        <taxon>Gelatoporiaceae</taxon>
        <taxon>Gelatoporia</taxon>
    </lineage>
</organism>
<sequence>MSVLFNLFRSFTSSPPSPVSILRHSFSSSITAAASSSRPSLYQQRIMAAKDLVDSAVSQNKIVVFSKSYCPYCKRAKALLSSKFPSVPTAVYELDEREDGSDIQSYLLEKTGQRTVPNIFISQQHVGGSDALAALDSEGKLADLVGA</sequence>
<dbReference type="PROSITE" id="PS00195">
    <property type="entry name" value="GLUTAREDOXIN_1"/>
    <property type="match status" value="1"/>
</dbReference>
<evidence type="ECO:0000259" key="5">
    <source>
        <dbReference type="Pfam" id="PF00462"/>
    </source>
</evidence>
<evidence type="ECO:0000313" key="7">
    <source>
        <dbReference type="Proteomes" id="UP000016930"/>
    </source>
</evidence>
<dbReference type="EMBL" id="KB445791">
    <property type="protein sequence ID" value="EMD42180.1"/>
    <property type="molecule type" value="Genomic_DNA"/>
</dbReference>
<dbReference type="FunFam" id="3.40.30.10:FF:000276">
    <property type="entry name" value="Glutaredoxin 3"/>
    <property type="match status" value="1"/>
</dbReference>
<dbReference type="InterPro" id="IPR011899">
    <property type="entry name" value="Glutaredoxin_euk/vir"/>
</dbReference>
<dbReference type="AlphaFoldDB" id="M2RCK3"/>
<evidence type="ECO:0000256" key="3">
    <source>
        <dbReference type="ARBA" id="ARBA00023157"/>
    </source>
</evidence>
<keyword evidence="1" id="KW-0813">Transport</keyword>
<dbReference type="PROSITE" id="PS51354">
    <property type="entry name" value="GLUTAREDOXIN_2"/>
    <property type="match status" value="1"/>
</dbReference>
<gene>
    <name evidence="6" type="ORF">CERSUDRAFT_90784</name>
</gene>
<evidence type="ECO:0000256" key="2">
    <source>
        <dbReference type="ARBA" id="ARBA00022982"/>
    </source>
</evidence>
<evidence type="ECO:0000256" key="4">
    <source>
        <dbReference type="ARBA" id="ARBA00023284"/>
    </source>
</evidence>
<dbReference type="SUPFAM" id="SSF52833">
    <property type="entry name" value="Thioredoxin-like"/>
    <property type="match status" value="1"/>
</dbReference>
<keyword evidence="2" id="KW-0249">Electron transport</keyword>